<accession>A0A7W9ARK4</accession>
<feature type="transmembrane region" description="Helical" evidence="1">
    <location>
        <begin position="86"/>
        <end position="107"/>
    </location>
</feature>
<protein>
    <submittedName>
        <fullName evidence="2">Putative polymerase</fullName>
    </submittedName>
</protein>
<feature type="transmembrane region" description="Helical" evidence="1">
    <location>
        <begin position="12"/>
        <end position="31"/>
    </location>
</feature>
<dbReference type="AlphaFoldDB" id="A0A7W9ARK4"/>
<sequence length="390" mass="43288">MAARGIPMNNALVIVTETSIIFAALGLSAYASLRRSDVLPLLYLGLSAGLAIAMSIVAELAFIEGIRNVLIITGFTMLGARADEKAMRLAFTLCAAITLVVLLIEVASTEAYASLFRPADYLAKTRGYAIKEFYEDTGLALGTIVYEGRFSFGLFDGPRTSSIFLEQVNINIFAIVLMIYLTSMWDRLSWPERALMLITIFMIVVTNNARMSAIMAPIFILGYFVFPRLPRYANALIPIVLLGITFIVFEFERVRYGDDLIGRIATTYRALTRLSASDLLFGNHDLIARSGDTGYGFVMVSTSIFGALAYWAYLTLIVRPDDVIRRRTIWAMSTYIYIWLLIGGTGSFSMKTAPLLWFLVGYVRVTDFGGKDASARLTRSGRNWRTLTPA</sequence>
<dbReference type="EMBL" id="JACIJJ010000004">
    <property type="protein sequence ID" value="MBB5699310.1"/>
    <property type="molecule type" value="Genomic_DNA"/>
</dbReference>
<gene>
    <name evidence="2" type="ORF">FHR19_002676</name>
</gene>
<organism evidence="2 3">
    <name type="scientific">Sphingomonas yantingensis</name>
    <dbReference type="NCBI Taxonomy" id="1241761"/>
    <lineage>
        <taxon>Bacteria</taxon>
        <taxon>Pseudomonadati</taxon>
        <taxon>Pseudomonadota</taxon>
        <taxon>Alphaproteobacteria</taxon>
        <taxon>Sphingomonadales</taxon>
        <taxon>Sphingomonadaceae</taxon>
        <taxon>Sphingomonas</taxon>
    </lineage>
</organism>
<feature type="transmembrane region" description="Helical" evidence="1">
    <location>
        <begin position="163"/>
        <end position="182"/>
    </location>
</feature>
<feature type="transmembrane region" description="Helical" evidence="1">
    <location>
        <begin position="232"/>
        <end position="249"/>
    </location>
</feature>
<evidence type="ECO:0000313" key="2">
    <source>
        <dbReference type="EMBL" id="MBB5699310.1"/>
    </source>
</evidence>
<dbReference type="Proteomes" id="UP000557739">
    <property type="component" value="Unassembled WGS sequence"/>
</dbReference>
<name>A0A7W9ARK4_9SPHN</name>
<keyword evidence="3" id="KW-1185">Reference proteome</keyword>
<keyword evidence="1" id="KW-1133">Transmembrane helix</keyword>
<evidence type="ECO:0000256" key="1">
    <source>
        <dbReference type="SAM" id="Phobius"/>
    </source>
</evidence>
<comment type="caution">
    <text evidence="2">The sequence shown here is derived from an EMBL/GenBank/DDBJ whole genome shotgun (WGS) entry which is preliminary data.</text>
</comment>
<feature type="transmembrane region" description="Helical" evidence="1">
    <location>
        <begin position="194"/>
        <end position="226"/>
    </location>
</feature>
<feature type="transmembrane region" description="Helical" evidence="1">
    <location>
        <begin position="43"/>
        <end position="66"/>
    </location>
</feature>
<feature type="transmembrane region" description="Helical" evidence="1">
    <location>
        <begin position="329"/>
        <end position="350"/>
    </location>
</feature>
<proteinExistence type="predicted"/>
<feature type="transmembrane region" description="Helical" evidence="1">
    <location>
        <begin position="294"/>
        <end position="317"/>
    </location>
</feature>
<reference evidence="2 3" key="1">
    <citation type="submission" date="2020-08" db="EMBL/GenBank/DDBJ databases">
        <title>Genomic Encyclopedia of Type Strains, Phase IV (KMG-IV): sequencing the most valuable type-strain genomes for metagenomic binning, comparative biology and taxonomic classification.</title>
        <authorList>
            <person name="Goeker M."/>
        </authorList>
    </citation>
    <scope>NUCLEOTIDE SEQUENCE [LARGE SCALE GENOMIC DNA]</scope>
    <source>
        <strain evidence="2 3">DSM 27244</strain>
    </source>
</reference>
<dbReference type="RefSeq" id="WP_184029226.1">
    <property type="nucleotide sequence ID" value="NZ_JACIJJ010000004.1"/>
</dbReference>
<keyword evidence="1" id="KW-0812">Transmembrane</keyword>
<keyword evidence="1" id="KW-0472">Membrane</keyword>
<evidence type="ECO:0000313" key="3">
    <source>
        <dbReference type="Proteomes" id="UP000557739"/>
    </source>
</evidence>